<dbReference type="GO" id="GO:0005886">
    <property type="term" value="C:plasma membrane"/>
    <property type="evidence" value="ECO:0007669"/>
    <property type="project" value="TreeGrafter"/>
</dbReference>
<dbReference type="PANTHER" id="PTHR30158:SF23">
    <property type="entry name" value="MULTIDRUG RESISTANCE PROTEIN MEXA"/>
    <property type="match status" value="1"/>
</dbReference>
<organism evidence="1">
    <name type="scientific">uncultured Segetibacter sp</name>
    <dbReference type="NCBI Taxonomy" id="481133"/>
    <lineage>
        <taxon>Bacteria</taxon>
        <taxon>Pseudomonadati</taxon>
        <taxon>Bacteroidota</taxon>
        <taxon>Chitinophagia</taxon>
        <taxon>Chitinophagales</taxon>
        <taxon>Chitinophagaceae</taxon>
        <taxon>Segetibacter</taxon>
        <taxon>environmental samples</taxon>
    </lineage>
</organism>
<sequence length="82" mass="8898">MVVPQESTYEIQDKVFVFALSDSNKVVSKPLAITGKTTNYYFVEGVKPGEKIVFSGIGNLKDGMIISPESMSADSLLKAKPL</sequence>
<gene>
    <name evidence="1" type="ORF">AVDCRST_MAG96-813</name>
</gene>
<reference evidence="1" key="1">
    <citation type="submission" date="2020-02" db="EMBL/GenBank/DDBJ databases">
        <authorList>
            <person name="Meier V. D."/>
        </authorList>
    </citation>
    <scope>NUCLEOTIDE SEQUENCE</scope>
    <source>
        <strain evidence="1">AVDCRST_MAG96</strain>
    </source>
</reference>
<proteinExistence type="predicted"/>
<dbReference type="AlphaFoldDB" id="A0A6J4RTU0"/>
<dbReference type="GO" id="GO:0046677">
    <property type="term" value="P:response to antibiotic"/>
    <property type="evidence" value="ECO:0007669"/>
    <property type="project" value="TreeGrafter"/>
</dbReference>
<dbReference type="EMBL" id="CADCVN010000303">
    <property type="protein sequence ID" value="CAA9477504.1"/>
    <property type="molecule type" value="Genomic_DNA"/>
</dbReference>
<evidence type="ECO:0000313" key="1">
    <source>
        <dbReference type="EMBL" id="CAA9477504.1"/>
    </source>
</evidence>
<dbReference type="Gene3D" id="2.40.420.20">
    <property type="match status" value="1"/>
</dbReference>
<protein>
    <submittedName>
        <fullName evidence="1">RND efflux system, membrane fusion protein</fullName>
    </submittedName>
</protein>
<accession>A0A6J4RTU0</accession>
<name>A0A6J4RTU0_9BACT</name>
<dbReference type="PANTHER" id="PTHR30158">
    <property type="entry name" value="ACRA/E-RELATED COMPONENT OF DRUG EFFLUX TRANSPORTER"/>
    <property type="match status" value="1"/>
</dbReference>